<name>A0ABT5GJ70_9MICO</name>
<evidence type="ECO:0000256" key="11">
    <source>
        <dbReference type="RuleBase" id="RU364063"/>
    </source>
</evidence>
<keyword evidence="6 11" id="KW-0547">Nucleotide-binding</keyword>
<dbReference type="EMBL" id="JAPFQL010000060">
    <property type="protein sequence ID" value="MDC5698288.1"/>
    <property type="molecule type" value="Genomic_DNA"/>
</dbReference>
<protein>
    <recommendedName>
        <fullName evidence="11">DNA polymerase III subunit gamma/tau</fullName>
        <ecNumber evidence="11">2.7.7.7</ecNumber>
    </recommendedName>
</protein>
<evidence type="ECO:0000256" key="7">
    <source>
        <dbReference type="ARBA" id="ARBA00022833"/>
    </source>
</evidence>
<organism evidence="14 15">
    <name type="scientific">Intrasporangium calvum</name>
    <dbReference type="NCBI Taxonomy" id="53358"/>
    <lineage>
        <taxon>Bacteria</taxon>
        <taxon>Bacillati</taxon>
        <taxon>Actinomycetota</taxon>
        <taxon>Actinomycetes</taxon>
        <taxon>Micrococcales</taxon>
        <taxon>Intrasporangiaceae</taxon>
        <taxon>Intrasporangium</taxon>
    </lineage>
</organism>
<feature type="compositionally biased region" description="Low complexity" evidence="12">
    <location>
        <begin position="415"/>
        <end position="426"/>
    </location>
</feature>
<feature type="compositionally biased region" description="Low complexity" evidence="12">
    <location>
        <begin position="736"/>
        <end position="748"/>
    </location>
</feature>
<keyword evidence="4 11" id="KW-0235">DNA replication</keyword>
<dbReference type="SUPFAM" id="SSF52540">
    <property type="entry name" value="P-loop containing nucleoside triphosphate hydrolases"/>
    <property type="match status" value="1"/>
</dbReference>
<dbReference type="Pfam" id="PF13177">
    <property type="entry name" value="DNA_pol3_delta2"/>
    <property type="match status" value="1"/>
</dbReference>
<dbReference type="InterPro" id="IPR050238">
    <property type="entry name" value="DNA_Rep/Repair_Clamp_Loader"/>
</dbReference>
<dbReference type="Gene3D" id="3.40.50.300">
    <property type="entry name" value="P-loop containing nucleotide triphosphate hydrolases"/>
    <property type="match status" value="1"/>
</dbReference>
<feature type="compositionally biased region" description="Pro residues" evidence="12">
    <location>
        <begin position="405"/>
        <end position="414"/>
    </location>
</feature>
<dbReference type="InterPro" id="IPR008921">
    <property type="entry name" value="DNA_pol3_clamp-load_cplx_C"/>
</dbReference>
<keyword evidence="3 11" id="KW-0548">Nucleotidyltransferase</keyword>
<feature type="compositionally biased region" description="Pro residues" evidence="12">
    <location>
        <begin position="598"/>
        <end position="607"/>
    </location>
</feature>
<dbReference type="Gene3D" id="1.10.8.60">
    <property type="match status" value="1"/>
</dbReference>
<evidence type="ECO:0000256" key="6">
    <source>
        <dbReference type="ARBA" id="ARBA00022741"/>
    </source>
</evidence>
<gene>
    <name evidence="11" type="primary">dnaX</name>
    <name evidence="14" type="ORF">OO014_13590</name>
</gene>
<evidence type="ECO:0000256" key="1">
    <source>
        <dbReference type="ARBA" id="ARBA00006360"/>
    </source>
</evidence>
<dbReference type="CDD" id="cd18137">
    <property type="entry name" value="HLD_clamp_pol_III_gamma_tau"/>
    <property type="match status" value="1"/>
</dbReference>
<sequence>MATALYRRYRPESFAEVIGQEHVTEPLMQALRTGRTGHAYLFSGPRGCGKTTSARILARCLNCEQGPTPTPCGTCQSCVALARGGPGSVDVIEIDAASHGGVDDARDLRERASYGPAQSRYKIYIIDEAHMVTTQGFNALLKIVEEPPEHVKFVFATTEPEKVIGTIRSRTHHYPFRLVPPAKLTAYMESLLEQEHVSVAPGVLSFVTRAGGGSVRDSLSVLDQLIAGSGPEGLTYESAVSLLGFTDGELLDATVDALAAGDGAATFRQIDRVIESGLDPRRFIEDLLERLRDLIIVAAVPEAGQVLRGVPEDQLERMRVQQAAFGPGALSRAADIVNAGLTEMTGATAPRMQLELICARVLLPASSGEGGYGARLDRLERRLEVGGVPSPAPSVDRPSGRMPLSSPPQAPPVPAAQAPVATPAPAGSVAPEPTREVSPPAAASAPPAGGAAVPPPAPVVPPAPAPAPAAAAPTPPATAAPSGGMDTDAIRRAWPEVLGRIFSRRRITWTFVSQHAQVMAYDGKTLTLGIATAGLTNTFRSGNHAEIVRQALIDELGVDAVVDGVHAADVGSAASPAPAPSEPERPSDGPPERTGPSGPQPSGPQPPAAGAAGAPDPGRPTHGGSAPPAPPQAGPPRPQEGGFEPPEPAMQAASVPAAPGGSGGGRSLETNAGWGSVTAPAPDWATGPAVSPPAQPAPAARPAVTTGPTAGARSGATAVRESLGAARRGGVQAPGDTATPPVPVTDDAAVSDDDEDIELSGDVGRAVIEKVLGGRVISEIDD</sequence>
<dbReference type="PANTHER" id="PTHR11669:SF0">
    <property type="entry name" value="PROTEIN STICHEL-LIKE 2"/>
    <property type="match status" value="1"/>
</dbReference>
<evidence type="ECO:0000256" key="4">
    <source>
        <dbReference type="ARBA" id="ARBA00022705"/>
    </source>
</evidence>
<reference evidence="14 15" key="1">
    <citation type="submission" date="2022-11" db="EMBL/GenBank/DDBJ databases">
        <title>Anaerobic phenanthrene biodegradation by a DNRA strain PheN6.</title>
        <authorList>
            <person name="Zhang Z."/>
        </authorList>
    </citation>
    <scope>NUCLEOTIDE SEQUENCE [LARGE SCALE GENOMIC DNA]</scope>
    <source>
        <strain evidence="14 15">PheN6</strain>
    </source>
</reference>
<dbReference type="CDD" id="cd00009">
    <property type="entry name" value="AAA"/>
    <property type="match status" value="1"/>
</dbReference>
<dbReference type="RefSeq" id="WP_272462862.1">
    <property type="nucleotide sequence ID" value="NZ_JAPFQL010000060.1"/>
</dbReference>
<keyword evidence="2 11" id="KW-0808">Transferase</keyword>
<keyword evidence="8 11" id="KW-0067">ATP-binding</keyword>
<evidence type="ECO:0000256" key="12">
    <source>
        <dbReference type="SAM" id="MobiDB-lite"/>
    </source>
</evidence>
<comment type="caution">
    <text evidence="14">The sequence shown here is derived from an EMBL/GenBank/DDBJ whole genome shotgun (WGS) entry which is preliminary data.</text>
</comment>
<feature type="compositionally biased region" description="Low complexity" evidence="12">
    <location>
        <begin position="697"/>
        <end position="712"/>
    </location>
</feature>
<feature type="compositionally biased region" description="Pro residues" evidence="12">
    <location>
        <begin position="627"/>
        <end position="638"/>
    </location>
</feature>
<dbReference type="InterPro" id="IPR045085">
    <property type="entry name" value="HLD_clamp_pol_III_gamma_tau"/>
</dbReference>
<evidence type="ECO:0000256" key="8">
    <source>
        <dbReference type="ARBA" id="ARBA00022840"/>
    </source>
</evidence>
<proteinExistence type="inferred from homology"/>
<dbReference type="PANTHER" id="PTHR11669">
    <property type="entry name" value="REPLICATION FACTOR C / DNA POLYMERASE III GAMMA-TAU SUBUNIT"/>
    <property type="match status" value="1"/>
</dbReference>
<feature type="compositionally biased region" description="Basic and acidic residues" evidence="12">
    <location>
        <begin position="582"/>
        <end position="591"/>
    </location>
</feature>
<evidence type="ECO:0000256" key="5">
    <source>
        <dbReference type="ARBA" id="ARBA00022723"/>
    </source>
</evidence>
<comment type="function">
    <text evidence="11">DNA polymerase III is a complex, multichain enzyme responsible for most of the replicative synthesis in bacteria. This DNA polymerase also exhibits 3' to 5' exonuclease activity.</text>
</comment>
<dbReference type="NCBIfam" id="TIGR02397">
    <property type="entry name" value="dnaX_nterm"/>
    <property type="match status" value="1"/>
</dbReference>
<evidence type="ECO:0000256" key="2">
    <source>
        <dbReference type="ARBA" id="ARBA00022679"/>
    </source>
</evidence>
<evidence type="ECO:0000256" key="3">
    <source>
        <dbReference type="ARBA" id="ARBA00022695"/>
    </source>
</evidence>
<dbReference type="InterPro" id="IPR012763">
    <property type="entry name" value="DNA_pol_III_sug/sutau_N"/>
</dbReference>
<dbReference type="SMART" id="SM00382">
    <property type="entry name" value="AAA"/>
    <property type="match status" value="1"/>
</dbReference>
<evidence type="ECO:0000259" key="13">
    <source>
        <dbReference type="SMART" id="SM00382"/>
    </source>
</evidence>
<dbReference type="NCBIfam" id="NF005846">
    <property type="entry name" value="PRK07764.1-6"/>
    <property type="match status" value="1"/>
</dbReference>
<dbReference type="EC" id="2.7.7.7" evidence="11"/>
<feature type="region of interest" description="Disordered" evidence="12">
    <location>
        <begin position="385"/>
        <end position="487"/>
    </location>
</feature>
<feature type="compositionally biased region" description="Pro residues" evidence="12">
    <location>
        <begin position="453"/>
        <end position="478"/>
    </location>
</feature>
<keyword evidence="9 11" id="KW-0239">DNA-directed DNA polymerase</keyword>
<evidence type="ECO:0000256" key="9">
    <source>
        <dbReference type="ARBA" id="ARBA00022932"/>
    </source>
</evidence>
<evidence type="ECO:0000256" key="10">
    <source>
        <dbReference type="ARBA" id="ARBA00049244"/>
    </source>
</evidence>
<dbReference type="Gene3D" id="1.20.272.10">
    <property type="match status" value="1"/>
</dbReference>
<comment type="similarity">
    <text evidence="1 11">Belongs to the DnaX/STICHEL family.</text>
</comment>
<keyword evidence="5" id="KW-0479">Metal-binding</keyword>
<evidence type="ECO:0000313" key="14">
    <source>
        <dbReference type="EMBL" id="MDC5698288.1"/>
    </source>
</evidence>
<dbReference type="Pfam" id="PF22608">
    <property type="entry name" value="DNAX_ATPase_lid"/>
    <property type="match status" value="1"/>
</dbReference>
<comment type="catalytic activity">
    <reaction evidence="10 11">
        <text>DNA(n) + a 2'-deoxyribonucleoside 5'-triphosphate = DNA(n+1) + diphosphate</text>
        <dbReference type="Rhea" id="RHEA:22508"/>
        <dbReference type="Rhea" id="RHEA-COMP:17339"/>
        <dbReference type="Rhea" id="RHEA-COMP:17340"/>
        <dbReference type="ChEBI" id="CHEBI:33019"/>
        <dbReference type="ChEBI" id="CHEBI:61560"/>
        <dbReference type="ChEBI" id="CHEBI:173112"/>
        <dbReference type="EC" id="2.7.7.7"/>
    </reaction>
</comment>
<accession>A0ABT5GJ70</accession>
<feature type="region of interest" description="Disordered" evidence="12">
    <location>
        <begin position="571"/>
        <end position="749"/>
    </location>
</feature>
<keyword evidence="15" id="KW-1185">Reference proteome</keyword>
<dbReference type="InterPro" id="IPR027417">
    <property type="entry name" value="P-loop_NTPase"/>
</dbReference>
<dbReference type="GO" id="GO:0003887">
    <property type="term" value="F:DNA-directed DNA polymerase activity"/>
    <property type="evidence" value="ECO:0007669"/>
    <property type="project" value="UniProtKB-EC"/>
</dbReference>
<dbReference type="SUPFAM" id="SSF48019">
    <property type="entry name" value="post-AAA+ oligomerization domain-like"/>
    <property type="match status" value="1"/>
</dbReference>
<feature type="domain" description="AAA+ ATPase" evidence="13">
    <location>
        <begin position="36"/>
        <end position="180"/>
    </location>
</feature>
<feature type="compositionally biased region" description="Low complexity" evidence="12">
    <location>
        <begin position="437"/>
        <end position="452"/>
    </location>
</feature>
<keyword evidence="7" id="KW-0862">Zinc</keyword>
<dbReference type="Pfam" id="PF12169">
    <property type="entry name" value="DNA_pol3_gamma3"/>
    <property type="match status" value="1"/>
</dbReference>
<evidence type="ECO:0000313" key="15">
    <source>
        <dbReference type="Proteomes" id="UP001150259"/>
    </source>
</evidence>
<dbReference type="Proteomes" id="UP001150259">
    <property type="component" value="Unassembled WGS sequence"/>
</dbReference>
<comment type="subunit">
    <text evidence="11">DNA polymerase III contains a core (composed of alpha, epsilon and theta chains) that associates with a tau subunit. This core dimerizes to form the POLIII' complex. PolIII' associates with the gamma complex (composed of gamma, delta, delta', psi and chi chains) and with the beta chain to form the complete DNA polymerase III complex.</text>
</comment>
<dbReference type="InterPro" id="IPR022754">
    <property type="entry name" value="DNA_pol_III_gamma-3"/>
</dbReference>
<dbReference type="InterPro" id="IPR003593">
    <property type="entry name" value="AAA+_ATPase"/>
</dbReference>